<dbReference type="InterPro" id="IPR006531">
    <property type="entry name" value="Gp5/Vgr_OB"/>
</dbReference>
<dbReference type="SUPFAM" id="SSF69255">
    <property type="entry name" value="gp5 N-terminal domain-like"/>
    <property type="match status" value="1"/>
</dbReference>
<dbReference type="AlphaFoldDB" id="A0A9X2LIK8"/>
<name>A0A9X2LIK8_9ACTN</name>
<dbReference type="EMBL" id="JANIID010000015">
    <property type="protein sequence ID" value="MCQ8771579.1"/>
    <property type="molecule type" value="Genomic_DNA"/>
</dbReference>
<sequence>MTAPTTKRFHGLHQGVVVSNVDPLQEGRLLVRVPEVLGNKPGIWASPLSPVAGVASGMYVVPLVNSGVWVQFLEGDPHRAVWVGFWRGGAGDVPPAARTTPPGTPQIVLATPGQKALVISDAPPPMGGVKLQFLGETGPHITITALGIELSCGPGLASIKLEGPVVSINGTSLQVVG</sequence>
<dbReference type="RefSeq" id="WP_168094056.1">
    <property type="nucleotide sequence ID" value="NZ_JAATER010000206.1"/>
</dbReference>
<dbReference type="Pfam" id="PF04717">
    <property type="entry name" value="Phage_base_V"/>
    <property type="match status" value="1"/>
</dbReference>
<dbReference type="Proteomes" id="UP001142374">
    <property type="component" value="Unassembled WGS sequence"/>
</dbReference>
<proteinExistence type="predicted"/>
<protein>
    <submittedName>
        <fullName evidence="2">Phage baseplate assembly protein V</fullName>
    </submittedName>
</protein>
<evidence type="ECO:0000313" key="2">
    <source>
        <dbReference type="EMBL" id="MCQ8771579.1"/>
    </source>
</evidence>
<gene>
    <name evidence="2" type="ORF">NQU55_17660</name>
</gene>
<accession>A0A9X2LIK8</accession>
<dbReference type="InterPro" id="IPR037026">
    <property type="entry name" value="Vgr_OB-fold_dom_sf"/>
</dbReference>
<organism evidence="2 3">
    <name type="scientific">Streptomyces telluris</name>
    <dbReference type="NCBI Taxonomy" id="2720021"/>
    <lineage>
        <taxon>Bacteria</taxon>
        <taxon>Bacillati</taxon>
        <taxon>Actinomycetota</taxon>
        <taxon>Actinomycetes</taxon>
        <taxon>Kitasatosporales</taxon>
        <taxon>Streptomycetaceae</taxon>
        <taxon>Streptomyces</taxon>
    </lineage>
</organism>
<dbReference type="Gene3D" id="2.40.50.230">
    <property type="entry name" value="Gp5 N-terminal domain"/>
    <property type="match status" value="1"/>
</dbReference>
<evidence type="ECO:0000259" key="1">
    <source>
        <dbReference type="Pfam" id="PF04717"/>
    </source>
</evidence>
<evidence type="ECO:0000313" key="3">
    <source>
        <dbReference type="Proteomes" id="UP001142374"/>
    </source>
</evidence>
<comment type="caution">
    <text evidence="2">The sequence shown here is derived from an EMBL/GenBank/DDBJ whole genome shotgun (WGS) entry which is preliminary data.</text>
</comment>
<keyword evidence="3" id="KW-1185">Reference proteome</keyword>
<reference evidence="2" key="1">
    <citation type="submission" date="2022-06" db="EMBL/GenBank/DDBJ databases">
        <title>WGS of actinobacteria.</title>
        <authorList>
            <person name="Thawai C."/>
        </authorList>
    </citation>
    <scope>NUCLEOTIDE SEQUENCE</scope>
    <source>
        <strain evidence="2">AA8</strain>
    </source>
</reference>
<feature type="domain" description="Gp5/Type VI secretion system Vgr protein OB-fold" evidence="1">
    <location>
        <begin position="14"/>
        <end position="86"/>
    </location>
</feature>